<dbReference type="AlphaFoldDB" id="A0A6J4G7Y9"/>
<dbReference type="RefSeq" id="WP_173968869.1">
    <property type="nucleotide sequence ID" value="NZ_CADCSU010000023.1"/>
</dbReference>
<feature type="coiled-coil region" evidence="1">
    <location>
        <begin position="206"/>
        <end position="236"/>
    </location>
</feature>
<accession>A0A6J4G7Y9</accession>
<reference evidence="3 4" key="1">
    <citation type="submission" date="2020-02" db="EMBL/GenBank/DDBJ databases">
        <authorList>
            <person name="Criscuolo A."/>
        </authorList>
    </citation>
    <scope>NUCLEOTIDE SEQUENCE [LARGE SCALE GENOMIC DNA]</scope>
    <source>
        <strain evidence="3">CIP105534</strain>
    </source>
</reference>
<dbReference type="EMBL" id="CADCSU010000023">
    <property type="protein sequence ID" value="CAA9194486.1"/>
    <property type="molecule type" value="Genomic_DNA"/>
</dbReference>
<proteinExistence type="predicted"/>
<evidence type="ECO:0000256" key="1">
    <source>
        <dbReference type="SAM" id="Coils"/>
    </source>
</evidence>
<dbReference type="Proteomes" id="UP000479938">
    <property type="component" value="Unassembled WGS sequence"/>
</dbReference>
<feature type="chain" id="PRO_5026807343" evidence="2">
    <location>
        <begin position="20"/>
        <end position="237"/>
    </location>
</feature>
<organism evidence="3 4">
    <name type="scientific">Flavobacterium bizetiae</name>
    <dbReference type="NCBI Taxonomy" id="2704140"/>
    <lineage>
        <taxon>Bacteria</taxon>
        <taxon>Pseudomonadati</taxon>
        <taxon>Bacteroidota</taxon>
        <taxon>Flavobacteriia</taxon>
        <taxon>Flavobacteriales</taxon>
        <taxon>Flavobacteriaceae</taxon>
        <taxon>Flavobacterium</taxon>
    </lineage>
</organism>
<keyword evidence="1" id="KW-0175">Coiled coil</keyword>
<feature type="signal peptide" evidence="2">
    <location>
        <begin position="1"/>
        <end position="19"/>
    </location>
</feature>
<evidence type="ECO:0000256" key="2">
    <source>
        <dbReference type="SAM" id="SignalP"/>
    </source>
</evidence>
<gene>
    <name evidence="3" type="ORF">FLA105534_00170</name>
</gene>
<name>A0A6J4G7Y9_9FLAO</name>
<evidence type="ECO:0000313" key="4">
    <source>
        <dbReference type="Proteomes" id="UP000479938"/>
    </source>
</evidence>
<keyword evidence="4" id="KW-1185">Reference proteome</keyword>
<keyword evidence="2" id="KW-0732">Signal</keyword>
<protein>
    <submittedName>
        <fullName evidence="3">Uncharacterized protein</fullName>
    </submittedName>
</protein>
<evidence type="ECO:0000313" key="3">
    <source>
        <dbReference type="EMBL" id="CAA9194486.1"/>
    </source>
</evidence>
<sequence length="237" mass="27028">MRRFLLVFLLAANTLFSQTNIFEANGNVGIGIIPKYKLDVNGTIRWGGVTNFVYSGQDDLGTYFEQYSKINKQDKLRFQTSMNGDETNYAQIYIDPKNGFSFNTIGSANGNVGIGILNPREKLSVNGNIRSKEVKVEITNWPDYVFEEDYKITSLEYLEKFVKINKHLPEVPTAKEVAENGLELGEMNKTLLKKVEELTLYLIDQNKTLIEQKNQLVSQQKLLEKQQEDIDKLKAGE</sequence>